<dbReference type="CDD" id="cd06928">
    <property type="entry name" value="RNAP_alpha_NTD"/>
    <property type="match status" value="1"/>
</dbReference>
<keyword evidence="4 9" id="KW-0808">Transferase</keyword>
<protein>
    <recommendedName>
        <fullName evidence="2">DNA-directed RNA polymerase</fullName>
        <ecNumber evidence="2">2.7.7.6</ecNumber>
    </recommendedName>
</protein>
<dbReference type="Gene3D" id="2.170.120.12">
    <property type="entry name" value="DNA-directed RNA polymerase, insert domain"/>
    <property type="match status" value="1"/>
</dbReference>
<dbReference type="Pfam" id="PF03118">
    <property type="entry name" value="RNA_pol_A_CTD"/>
    <property type="match status" value="1"/>
</dbReference>
<dbReference type="SMART" id="SM00662">
    <property type="entry name" value="RPOLD"/>
    <property type="match status" value="1"/>
</dbReference>
<feature type="domain" description="DNA-directed RNA polymerase RpoA/D/Rpb3-type" evidence="8">
    <location>
        <begin position="18"/>
        <end position="224"/>
    </location>
</feature>
<dbReference type="FunFam" id="2.170.120.12:FF:000001">
    <property type="entry name" value="DNA-directed RNA polymerase subunit alpha"/>
    <property type="match status" value="1"/>
</dbReference>
<dbReference type="EC" id="2.7.7.6" evidence="2"/>
<dbReference type="SUPFAM" id="SSF55257">
    <property type="entry name" value="RBP11-like subunits of RNA polymerase"/>
    <property type="match status" value="1"/>
</dbReference>
<dbReference type="InterPro" id="IPR036643">
    <property type="entry name" value="RNApol_insert_sf"/>
</dbReference>
<name>A0A3B0T137_9ZZZZ</name>
<dbReference type="NCBIfam" id="NF003513">
    <property type="entry name" value="PRK05182.1-2"/>
    <property type="match status" value="1"/>
</dbReference>
<keyword evidence="3 9" id="KW-0240">DNA-directed RNA polymerase</keyword>
<dbReference type="GO" id="GO:0000428">
    <property type="term" value="C:DNA-directed RNA polymerase complex"/>
    <property type="evidence" value="ECO:0007669"/>
    <property type="project" value="UniProtKB-KW"/>
</dbReference>
<keyword evidence="5 9" id="KW-0548">Nucleotidyltransferase</keyword>
<dbReference type="AlphaFoldDB" id="A0A3B0T137"/>
<gene>
    <name evidence="9" type="ORF">MNBD_ACTINO01-1141</name>
</gene>
<dbReference type="InterPro" id="IPR011260">
    <property type="entry name" value="RNAP_asu_C"/>
</dbReference>
<dbReference type="GO" id="GO:0046983">
    <property type="term" value="F:protein dimerization activity"/>
    <property type="evidence" value="ECO:0007669"/>
    <property type="project" value="InterPro"/>
</dbReference>
<dbReference type="InterPro" id="IPR036603">
    <property type="entry name" value="RBP11-like"/>
</dbReference>
<dbReference type="GO" id="GO:0003899">
    <property type="term" value="F:DNA-directed RNA polymerase activity"/>
    <property type="evidence" value="ECO:0007669"/>
    <property type="project" value="UniProtKB-EC"/>
</dbReference>
<dbReference type="GO" id="GO:0006351">
    <property type="term" value="P:DNA-templated transcription"/>
    <property type="evidence" value="ECO:0007669"/>
    <property type="project" value="InterPro"/>
</dbReference>
<dbReference type="Gene3D" id="3.30.1360.10">
    <property type="entry name" value="RNA polymerase, RBP11-like subunit"/>
    <property type="match status" value="1"/>
</dbReference>
<dbReference type="EMBL" id="UOEI01000451">
    <property type="protein sequence ID" value="VAW06079.1"/>
    <property type="molecule type" value="Genomic_DNA"/>
</dbReference>
<evidence type="ECO:0000256" key="4">
    <source>
        <dbReference type="ARBA" id="ARBA00022679"/>
    </source>
</evidence>
<proteinExistence type="inferred from homology"/>
<dbReference type="Pfam" id="PF01193">
    <property type="entry name" value="RNA_pol_L"/>
    <property type="match status" value="1"/>
</dbReference>
<dbReference type="InterPro" id="IPR011262">
    <property type="entry name" value="DNA-dir_RNA_pol_insert"/>
</dbReference>
<dbReference type="InterPro" id="IPR011773">
    <property type="entry name" value="DNA-dir_RpoA"/>
</dbReference>
<organism evidence="9">
    <name type="scientific">hydrothermal vent metagenome</name>
    <dbReference type="NCBI Taxonomy" id="652676"/>
    <lineage>
        <taxon>unclassified sequences</taxon>
        <taxon>metagenomes</taxon>
        <taxon>ecological metagenomes</taxon>
    </lineage>
</organism>
<comment type="catalytic activity">
    <reaction evidence="7">
        <text>RNA(n) + a ribonucleoside 5'-triphosphate = RNA(n+1) + diphosphate</text>
        <dbReference type="Rhea" id="RHEA:21248"/>
        <dbReference type="Rhea" id="RHEA-COMP:14527"/>
        <dbReference type="Rhea" id="RHEA-COMP:17342"/>
        <dbReference type="ChEBI" id="CHEBI:33019"/>
        <dbReference type="ChEBI" id="CHEBI:61557"/>
        <dbReference type="ChEBI" id="CHEBI:140395"/>
        <dbReference type="EC" id="2.7.7.6"/>
    </reaction>
</comment>
<evidence type="ECO:0000256" key="6">
    <source>
        <dbReference type="ARBA" id="ARBA00023163"/>
    </source>
</evidence>
<dbReference type="Gene3D" id="1.10.150.20">
    <property type="entry name" value="5' to 3' exonuclease, C-terminal subdomain"/>
    <property type="match status" value="1"/>
</dbReference>
<evidence type="ECO:0000256" key="1">
    <source>
        <dbReference type="ARBA" id="ARBA00007123"/>
    </source>
</evidence>
<dbReference type="InterPro" id="IPR011263">
    <property type="entry name" value="DNA-dir_RNA_pol_RpoA/D/Rpb3"/>
</dbReference>
<dbReference type="SUPFAM" id="SSF56553">
    <property type="entry name" value="Insert subdomain of RNA polymerase alpha subunit"/>
    <property type="match status" value="1"/>
</dbReference>
<evidence type="ECO:0000256" key="3">
    <source>
        <dbReference type="ARBA" id="ARBA00022478"/>
    </source>
</evidence>
<dbReference type="Pfam" id="PF01000">
    <property type="entry name" value="RNA_pol_A_bac"/>
    <property type="match status" value="1"/>
</dbReference>
<evidence type="ECO:0000313" key="9">
    <source>
        <dbReference type="EMBL" id="VAW06079.1"/>
    </source>
</evidence>
<comment type="similarity">
    <text evidence="1">Belongs to the RNA polymerase alpha chain family.</text>
</comment>
<accession>A0A3B0T137</accession>
<evidence type="ECO:0000256" key="7">
    <source>
        <dbReference type="ARBA" id="ARBA00048552"/>
    </source>
</evidence>
<dbReference type="SUPFAM" id="SSF47789">
    <property type="entry name" value="C-terminal domain of RNA polymerase alpha subunit"/>
    <property type="match status" value="1"/>
</dbReference>
<dbReference type="NCBIfam" id="TIGR02027">
    <property type="entry name" value="rpoA"/>
    <property type="match status" value="1"/>
</dbReference>
<evidence type="ECO:0000256" key="5">
    <source>
        <dbReference type="ARBA" id="ARBA00022695"/>
    </source>
</evidence>
<reference evidence="9" key="1">
    <citation type="submission" date="2018-06" db="EMBL/GenBank/DDBJ databases">
        <authorList>
            <person name="Zhirakovskaya E."/>
        </authorList>
    </citation>
    <scope>NUCLEOTIDE SEQUENCE</scope>
</reference>
<dbReference type="HAMAP" id="MF_00059">
    <property type="entry name" value="RNApol_bact_RpoA"/>
    <property type="match status" value="1"/>
</dbReference>
<evidence type="ECO:0000259" key="8">
    <source>
        <dbReference type="SMART" id="SM00662"/>
    </source>
</evidence>
<dbReference type="GO" id="GO:0003677">
    <property type="term" value="F:DNA binding"/>
    <property type="evidence" value="ECO:0007669"/>
    <property type="project" value="InterPro"/>
</dbReference>
<dbReference type="GO" id="GO:0005737">
    <property type="term" value="C:cytoplasm"/>
    <property type="evidence" value="ECO:0007669"/>
    <property type="project" value="UniProtKB-ARBA"/>
</dbReference>
<evidence type="ECO:0000256" key="2">
    <source>
        <dbReference type="ARBA" id="ARBA00012418"/>
    </source>
</evidence>
<keyword evidence="6" id="KW-0804">Transcription</keyword>
<dbReference type="NCBIfam" id="NF003519">
    <property type="entry name" value="PRK05182.2-5"/>
    <property type="match status" value="1"/>
</dbReference>
<sequence>MLITQRPTIEEEQLSDDRSKFVIEPLEPGFGYTLGNTMRRTLLSRVPGAAITSVRIDGVQHEFSTIEGVVEDVVDFILNLKQVVLRIDVDEPQTLYLSSKGAGEVTAADLKVPADVEVINGDLHLATMSASGKLEVELTAERGVGYRSAEKNKKSDTIGVIPIDSIFSPVRKVAYRVESTQVGQRIDFDKLILDVETDSSITPSEGISSAGGTLRNLFELIADMDDYDALVPDDLAPVEASGQEHLDLPIEALDLSERPRNCLRRAQVQTVGELIEKTEEDLLNITNFGQKSLEEVVAKLDELGFSLKNYADAEGSVG</sequence>